<evidence type="ECO:0000259" key="3">
    <source>
        <dbReference type="Pfam" id="PF01467"/>
    </source>
</evidence>
<dbReference type="InterPro" id="IPR050385">
    <property type="entry name" value="Archaeal_FAD_synthase"/>
</dbReference>
<proteinExistence type="predicted"/>
<sequence>MEKVLAFGTFDILHLGHIYFLKKAKKLGKELIVVIARDENVKKIKGKKPLHNERERAEILKALKFVDKVVLGDKKNFFKKIAQIKPDVIALGYDQKVDKEKLEKAIKKCNKKIKVVRIGRFKDHKYKTSKIKERIRNE</sequence>
<organism evidence="4 5">
    <name type="scientific">Candidatus Iainarchaeum sp</name>
    <dbReference type="NCBI Taxonomy" id="3101447"/>
    <lineage>
        <taxon>Archaea</taxon>
        <taxon>Candidatus Iainarchaeota</taxon>
        <taxon>Candidatus Iainarchaeia</taxon>
        <taxon>Candidatus Iainarchaeales</taxon>
        <taxon>Candidatus Iainarchaeaceae</taxon>
        <taxon>Candidatus Iainarchaeum</taxon>
    </lineage>
</organism>
<dbReference type="SUPFAM" id="SSF52374">
    <property type="entry name" value="Nucleotidylyl transferase"/>
    <property type="match status" value="1"/>
</dbReference>
<dbReference type="NCBIfam" id="TIGR00125">
    <property type="entry name" value="cyt_tran_rel"/>
    <property type="match status" value="1"/>
</dbReference>
<dbReference type="AlphaFoldDB" id="A0A497JGB5"/>
<dbReference type="Pfam" id="PF01467">
    <property type="entry name" value="CTP_transf_like"/>
    <property type="match status" value="1"/>
</dbReference>
<accession>A0A497JGB5</accession>
<feature type="domain" description="Cytidyltransferase-like" evidence="3">
    <location>
        <begin position="5"/>
        <end position="134"/>
    </location>
</feature>
<dbReference type="InterPro" id="IPR014729">
    <property type="entry name" value="Rossmann-like_a/b/a_fold"/>
</dbReference>
<protein>
    <submittedName>
        <fullName evidence="4">FAD synthase</fullName>
    </submittedName>
</protein>
<keyword evidence="2" id="KW-0548">Nucleotidyltransferase</keyword>
<name>A0A497JGB5_9ARCH</name>
<dbReference type="EMBL" id="QMWP01000122">
    <property type="protein sequence ID" value="RLG69639.1"/>
    <property type="molecule type" value="Genomic_DNA"/>
</dbReference>
<comment type="caution">
    <text evidence="4">The sequence shown here is derived from an EMBL/GenBank/DDBJ whole genome shotgun (WGS) entry which is preliminary data.</text>
</comment>
<evidence type="ECO:0000256" key="2">
    <source>
        <dbReference type="ARBA" id="ARBA00022695"/>
    </source>
</evidence>
<dbReference type="PANTHER" id="PTHR43793:SF1">
    <property type="entry name" value="FAD SYNTHASE"/>
    <property type="match status" value="1"/>
</dbReference>
<dbReference type="GO" id="GO:0016779">
    <property type="term" value="F:nucleotidyltransferase activity"/>
    <property type="evidence" value="ECO:0007669"/>
    <property type="project" value="UniProtKB-KW"/>
</dbReference>
<evidence type="ECO:0000313" key="5">
    <source>
        <dbReference type="Proteomes" id="UP000278031"/>
    </source>
</evidence>
<dbReference type="PANTHER" id="PTHR43793">
    <property type="entry name" value="FAD SYNTHASE"/>
    <property type="match status" value="1"/>
</dbReference>
<evidence type="ECO:0000256" key="1">
    <source>
        <dbReference type="ARBA" id="ARBA00022679"/>
    </source>
</evidence>
<keyword evidence="1" id="KW-0808">Transferase</keyword>
<dbReference type="InterPro" id="IPR004821">
    <property type="entry name" value="Cyt_trans-like"/>
</dbReference>
<dbReference type="Proteomes" id="UP000278031">
    <property type="component" value="Unassembled WGS sequence"/>
</dbReference>
<gene>
    <name evidence="4" type="ORF">DRO04_03110</name>
</gene>
<evidence type="ECO:0000313" key="4">
    <source>
        <dbReference type="EMBL" id="RLG69639.1"/>
    </source>
</evidence>
<dbReference type="Gene3D" id="3.40.50.620">
    <property type="entry name" value="HUPs"/>
    <property type="match status" value="1"/>
</dbReference>
<reference evidence="4 5" key="1">
    <citation type="submission" date="2018-06" db="EMBL/GenBank/DDBJ databases">
        <title>Extensive metabolic versatility and redundancy in microbially diverse, dynamic hydrothermal sediments.</title>
        <authorList>
            <person name="Dombrowski N."/>
            <person name="Teske A."/>
            <person name="Baker B.J."/>
        </authorList>
    </citation>
    <scope>NUCLEOTIDE SEQUENCE [LARGE SCALE GENOMIC DNA]</scope>
    <source>
        <strain evidence="4">B51_G17</strain>
    </source>
</reference>